<dbReference type="EMBL" id="LHXX01000022">
    <property type="protein sequence ID" value="KXB02188.1"/>
    <property type="molecule type" value="Genomic_DNA"/>
</dbReference>
<organism evidence="1 2">
    <name type="scientific">candidate division MSBL1 archaeon SCGC-AAA261D19</name>
    <dbReference type="NCBI Taxonomy" id="1698273"/>
    <lineage>
        <taxon>Archaea</taxon>
        <taxon>Methanobacteriati</taxon>
        <taxon>Methanobacteriota</taxon>
        <taxon>candidate division MSBL1</taxon>
    </lineage>
</organism>
<name>A0A133V6W5_9EURY</name>
<keyword evidence="2" id="KW-1185">Reference proteome</keyword>
<dbReference type="Proteomes" id="UP000070400">
    <property type="component" value="Unassembled WGS sequence"/>
</dbReference>
<proteinExistence type="predicted"/>
<evidence type="ECO:0000313" key="1">
    <source>
        <dbReference type="EMBL" id="KXB02188.1"/>
    </source>
</evidence>
<sequence length="321" mass="37966">MGLEVEVKVFNMRFWGNGFRHENIWFVPRSNHRDLLRQAKRGKYHVETGKATVSIPEEAKNPDEAINYSKDLLKYYETLLIFSHCHDVFFRNYKCYESKNGSRNLRKEKNFAIVMRKPPISGPIIYPLGIKEFIRKSIPQIRDDKFAEETRIIQALDWFNEALTSYPAPVEIKFSNLFFSLEILANTYAKTAELGDFLTEYEYEVIEGVIEELIKNKKIDPSKRDILFGKLGNVKRKPIRNKISELLNHYDLEGYEGEIKKFRDLRVEIVHGKEKNTDLNKKEELRKKLQRLLQKLILSIFDYYDSENVYRAIKDQNLLAR</sequence>
<gene>
    <name evidence="1" type="ORF">AKJ43_02265</name>
</gene>
<evidence type="ECO:0000313" key="2">
    <source>
        <dbReference type="Proteomes" id="UP000070400"/>
    </source>
</evidence>
<comment type="caution">
    <text evidence="1">The sequence shown here is derived from an EMBL/GenBank/DDBJ whole genome shotgun (WGS) entry which is preliminary data.</text>
</comment>
<evidence type="ECO:0008006" key="3">
    <source>
        <dbReference type="Google" id="ProtNLM"/>
    </source>
</evidence>
<protein>
    <recommendedName>
        <fullName evidence="3">Apea-like HEPN domain-containing protein</fullName>
    </recommendedName>
</protein>
<reference evidence="1 2" key="1">
    <citation type="journal article" date="2016" name="Sci. Rep.">
        <title>Metabolic traits of an uncultured archaeal lineage -MSBL1- from brine pools of the Red Sea.</title>
        <authorList>
            <person name="Mwirichia R."/>
            <person name="Alam I."/>
            <person name="Rashid M."/>
            <person name="Vinu M."/>
            <person name="Ba-Alawi W."/>
            <person name="Anthony Kamau A."/>
            <person name="Kamanda Ngugi D."/>
            <person name="Goker M."/>
            <person name="Klenk H.P."/>
            <person name="Bajic V."/>
            <person name="Stingl U."/>
        </authorList>
    </citation>
    <scope>NUCLEOTIDE SEQUENCE [LARGE SCALE GENOMIC DNA]</scope>
    <source>
        <strain evidence="1">SCGC-AAA261D19</strain>
    </source>
</reference>
<accession>A0A133V6W5</accession>
<dbReference type="AlphaFoldDB" id="A0A133V6W5"/>